<name>A0A437AHJ7_9MICR</name>
<evidence type="ECO:0000313" key="1">
    <source>
        <dbReference type="EMBL" id="RVD90539.1"/>
    </source>
</evidence>
<organism evidence="1 2">
    <name type="scientific">Tubulinosema ratisbonensis</name>
    <dbReference type="NCBI Taxonomy" id="291195"/>
    <lineage>
        <taxon>Eukaryota</taxon>
        <taxon>Fungi</taxon>
        <taxon>Fungi incertae sedis</taxon>
        <taxon>Microsporidia</taxon>
        <taxon>Tubulinosematoidea</taxon>
        <taxon>Tubulinosematidae</taxon>
        <taxon>Tubulinosema</taxon>
    </lineage>
</organism>
<comment type="caution">
    <text evidence="1">The sequence shown here is derived from an EMBL/GenBank/DDBJ whole genome shotgun (WGS) entry which is preliminary data.</text>
</comment>
<dbReference type="EMBL" id="RCSS01000853">
    <property type="protein sequence ID" value="RVD90539.1"/>
    <property type="molecule type" value="Genomic_DNA"/>
</dbReference>
<reference evidence="1 2" key="1">
    <citation type="submission" date="2018-10" db="EMBL/GenBank/DDBJ databases">
        <title>Draft genome sequence of the microsporidian Tubulinosema ratisbonensis.</title>
        <authorList>
            <person name="Polonais V."/>
            <person name="Peyretaillade E."/>
            <person name="Niehus S."/>
            <person name="Wawrzyniak I."/>
            <person name="Franchet A."/>
            <person name="Gaspin C."/>
            <person name="Reichstadt M."/>
            <person name="Belser C."/>
            <person name="Labadie K."/>
            <person name="Delbac F."/>
            <person name="Ferrandon D."/>
        </authorList>
    </citation>
    <scope>NUCLEOTIDE SEQUENCE [LARGE SCALE GENOMIC DNA]</scope>
    <source>
        <strain evidence="1 2">Franzen</strain>
    </source>
</reference>
<gene>
    <name evidence="1" type="ORF">TUBRATIS_30370</name>
</gene>
<proteinExistence type="predicted"/>
<sequence length="110" mass="13762">MNFRMEKDFEEMLDERLEGIFKKNKKVEDYILCSSHTKENKNHKIKITPKKSSIKHNTFFYHYNGVRNKFNKIERFDFPDYKYEFDKLYTKIYHTNTFDEILTFYEKFDR</sequence>
<keyword evidence="2" id="KW-1185">Reference proteome</keyword>
<dbReference type="OrthoDB" id="2190365at2759"/>
<dbReference type="Proteomes" id="UP000282876">
    <property type="component" value="Unassembled WGS sequence"/>
</dbReference>
<dbReference type="VEuPathDB" id="MicrosporidiaDB:TUBRATIS_30370"/>
<evidence type="ECO:0000313" key="2">
    <source>
        <dbReference type="Proteomes" id="UP000282876"/>
    </source>
</evidence>
<accession>A0A437AHJ7</accession>
<dbReference type="AlphaFoldDB" id="A0A437AHJ7"/>
<protein>
    <submittedName>
        <fullName evidence="1">Uncharacterized protein</fullName>
    </submittedName>
</protein>